<dbReference type="Proteomes" id="UP000000628">
    <property type="component" value="Chromosome"/>
</dbReference>
<feature type="transmembrane region" description="Helical" evidence="1">
    <location>
        <begin position="37"/>
        <end position="57"/>
    </location>
</feature>
<dbReference type="eggNOG" id="COG0457">
    <property type="taxonomic scope" value="Bacteria"/>
</dbReference>
<dbReference type="SUPFAM" id="SSF48452">
    <property type="entry name" value="TPR-like"/>
    <property type="match status" value="1"/>
</dbReference>
<organism evidence="2 3">
    <name type="scientific">Jonesia denitrificans (strain ATCC 14870 / DSM 20603 / BCRC 15368 / CIP 55.134 / JCM 11481 / NBRC 15587 / NCTC 10816 / Prevot 55134)</name>
    <name type="common">Listeria denitrificans</name>
    <dbReference type="NCBI Taxonomy" id="471856"/>
    <lineage>
        <taxon>Bacteria</taxon>
        <taxon>Bacillati</taxon>
        <taxon>Actinomycetota</taxon>
        <taxon>Actinomycetes</taxon>
        <taxon>Micrococcales</taxon>
        <taxon>Jonesiaceae</taxon>
        <taxon>Jonesia</taxon>
    </lineage>
</organism>
<dbReference type="KEGG" id="jde:Jden_1028"/>
<name>C7R3E8_JONDD</name>
<keyword evidence="1" id="KW-0812">Transmembrane</keyword>
<dbReference type="RefSeq" id="WP_015771312.1">
    <property type="nucleotide sequence ID" value="NC_013174.1"/>
</dbReference>
<gene>
    <name evidence="2" type="ordered locus">Jden_1028</name>
</gene>
<keyword evidence="3" id="KW-1185">Reference proteome</keyword>
<dbReference type="InterPro" id="IPR011990">
    <property type="entry name" value="TPR-like_helical_dom_sf"/>
</dbReference>
<evidence type="ECO:0000313" key="2">
    <source>
        <dbReference type="EMBL" id="ACV08684.1"/>
    </source>
</evidence>
<dbReference type="AlphaFoldDB" id="C7R3E8"/>
<dbReference type="EMBL" id="CP001706">
    <property type="protein sequence ID" value="ACV08684.1"/>
    <property type="molecule type" value="Genomic_DNA"/>
</dbReference>
<dbReference type="OrthoDB" id="4485518at2"/>
<protein>
    <recommendedName>
        <fullName evidence="4">Tetratricopeptide repeat protein</fullName>
    </recommendedName>
</protein>
<keyword evidence="1" id="KW-1133">Transmembrane helix</keyword>
<feature type="transmembrane region" description="Helical" evidence="1">
    <location>
        <begin position="7"/>
        <end position="31"/>
    </location>
</feature>
<dbReference type="STRING" id="471856.Jden_1028"/>
<proteinExistence type="predicted"/>
<reference evidence="2 3" key="1">
    <citation type="journal article" date="2009" name="Stand. Genomic Sci.">
        <title>Complete genome sequence of Jonesia denitrificans type strain (Prevot 55134).</title>
        <authorList>
            <person name="Pukall R."/>
            <person name="Gehrich-Schroter G."/>
            <person name="Lapidus A."/>
            <person name="Nolan M."/>
            <person name="Glavina Del Rio T."/>
            <person name="Lucas S."/>
            <person name="Chen F."/>
            <person name="Tice H."/>
            <person name="Pitluck S."/>
            <person name="Cheng J.F."/>
            <person name="Copeland A."/>
            <person name="Saunders E."/>
            <person name="Brettin T."/>
            <person name="Detter J.C."/>
            <person name="Bruce D."/>
            <person name="Goodwin L."/>
            <person name="Pati A."/>
            <person name="Ivanova N."/>
            <person name="Mavromatis K."/>
            <person name="Ovchinnikova G."/>
            <person name="Chen A."/>
            <person name="Palaniappan K."/>
            <person name="Land M."/>
            <person name="Hauser L."/>
            <person name="Chang Y.J."/>
            <person name="Jeffries C.D."/>
            <person name="Chain P."/>
            <person name="Goker M."/>
            <person name="Bristow J."/>
            <person name="Eisen J.A."/>
            <person name="Markowitz V."/>
            <person name="Hugenholtz P."/>
            <person name="Kyrpides N.C."/>
            <person name="Klenk H.P."/>
            <person name="Han C."/>
        </authorList>
    </citation>
    <scope>NUCLEOTIDE SEQUENCE [LARGE SCALE GENOMIC DNA]</scope>
    <source>
        <strain evidence="3">ATCC 14870 / DSM 20603 / BCRC 15368 / CIP 55.134 / JCM 11481 / NBRC 15587 / NCTC 10816 / Prevot 55134</strain>
    </source>
</reference>
<sequence>MTRREVVVPVLLMGVLGIFLWAVVGRLLALAATGEPALVGLACAAAILVGLIVYALVREWRLALIVATMGRDLAQRGLLPVDDLPRSPGGRIDRVAATEHFDRARHAVDASPHMWETWYNLAFAYDAAGDRRRARATLRRTAALYRRRDDDSFTPPSAETRTENDLS</sequence>
<dbReference type="HOGENOM" id="CLU_123296_0_0_11"/>
<dbReference type="Gene3D" id="1.25.40.10">
    <property type="entry name" value="Tetratricopeptide repeat domain"/>
    <property type="match status" value="1"/>
</dbReference>
<accession>C7R3E8</accession>
<evidence type="ECO:0000256" key="1">
    <source>
        <dbReference type="SAM" id="Phobius"/>
    </source>
</evidence>
<evidence type="ECO:0000313" key="3">
    <source>
        <dbReference type="Proteomes" id="UP000000628"/>
    </source>
</evidence>
<evidence type="ECO:0008006" key="4">
    <source>
        <dbReference type="Google" id="ProtNLM"/>
    </source>
</evidence>
<keyword evidence="1" id="KW-0472">Membrane</keyword>